<sequence length="196" mass="20873">MTTAAADDLAATHSAVGDLIADIRQDQWSARTPCPEWQVCDLVNHLVIGSRLFAGIVRGEAAAAPGALDPKTGDMLGEDAASTYAEAAEDLLAAFREPGVLEATFDVPAGAVPGIVAVHLRVVEELVHGWDLARATGQQLRFPDEIVERALEFTRGKLADVPPDRSPFAPPQPVPDHATSIDRLAAILGRRVTPRF</sequence>
<dbReference type="NCBIfam" id="TIGR03086">
    <property type="entry name" value="TIGR03086 family metal-binding protein"/>
    <property type="match status" value="1"/>
</dbReference>
<dbReference type="InterPro" id="IPR034660">
    <property type="entry name" value="DinB/YfiT-like"/>
</dbReference>
<dbReference type="Proteomes" id="UP000198348">
    <property type="component" value="Unassembled WGS sequence"/>
</dbReference>
<dbReference type="InterPro" id="IPR017520">
    <property type="entry name" value="CHP03086"/>
</dbReference>
<dbReference type="Pfam" id="PF11716">
    <property type="entry name" value="MDMPI_N"/>
    <property type="match status" value="1"/>
</dbReference>
<evidence type="ECO:0000313" key="2">
    <source>
        <dbReference type="EMBL" id="SNR66903.1"/>
    </source>
</evidence>
<dbReference type="RefSeq" id="WP_089302117.1">
    <property type="nucleotide sequence ID" value="NZ_FZNW01000014.1"/>
</dbReference>
<protein>
    <submittedName>
        <fullName evidence="2">TIGR03086 family protein</fullName>
    </submittedName>
</protein>
<dbReference type="OrthoDB" id="5185819at2"/>
<dbReference type="EMBL" id="FZNW01000014">
    <property type="protein sequence ID" value="SNR66903.1"/>
    <property type="molecule type" value="Genomic_DNA"/>
</dbReference>
<dbReference type="InterPro" id="IPR024344">
    <property type="entry name" value="MDMPI_metal-binding"/>
</dbReference>
<dbReference type="AlphaFoldDB" id="A0A238Y8C6"/>
<evidence type="ECO:0000259" key="1">
    <source>
        <dbReference type="Pfam" id="PF11716"/>
    </source>
</evidence>
<dbReference type="NCBIfam" id="TIGR03083">
    <property type="entry name" value="maleylpyruvate isomerase family mycothiol-dependent enzyme"/>
    <property type="match status" value="1"/>
</dbReference>
<dbReference type="SUPFAM" id="SSF109854">
    <property type="entry name" value="DinB/YfiT-like putative metalloenzymes"/>
    <property type="match status" value="1"/>
</dbReference>
<dbReference type="InterPro" id="IPR017517">
    <property type="entry name" value="Maleyloyr_isom"/>
</dbReference>
<reference evidence="2 3" key="1">
    <citation type="submission" date="2017-06" db="EMBL/GenBank/DDBJ databases">
        <authorList>
            <person name="Kim H.J."/>
            <person name="Triplett B.A."/>
        </authorList>
    </citation>
    <scope>NUCLEOTIDE SEQUENCE [LARGE SCALE GENOMIC DNA]</scope>
    <source>
        <strain evidence="2 3">DSM 45207</strain>
    </source>
</reference>
<proteinExistence type="predicted"/>
<name>A0A238Y8C6_9PSEU</name>
<gene>
    <name evidence="2" type="ORF">SAMN06265360_11415</name>
</gene>
<keyword evidence="3" id="KW-1185">Reference proteome</keyword>
<organism evidence="2 3">
    <name type="scientific">Haloechinothrix alba</name>
    <dbReference type="NCBI Taxonomy" id="664784"/>
    <lineage>
        <taxon>Bacteria</taxon>
        <taxon>Bacillati</taxon>
        <taxon>Actinomycetota</taxon>
        <taxon>Actinomycetes</taxon>
        <taxon>Pseudonocardiales</taxon>
        <taxon>Pseudonocardiaceae</taxon>
        <taxon>Haloechinothrix</taxon>
    </lineage>
</organism>
<feature type="domain" description="Mycothiol-dependent maleylpyruvate isomerase metal-binding" evidence="1">
    <location>
        <begin position="10"/>
        <end position="133"/>
    </location>
</feature>
<accession>A0A238Y8C6</accession>
<evidence type="ECO:0000313" key="3">
    <source>
        <dbReference type="Proteomes" id="UP000198348"/>
    </source>
</evidence>
<dbReference type="Gene3D" id="1.20.120.450">
    <property type="entry name" value="dinb family like domain"/>
    <property type="match status" value="1"/>
</dbReference>
<dbReference type="GO" id="GO:0046872">
    <property type="term" value="F:metal ion binding"/>
    <property type="evidence" value="ECO:0007669"/>
    <property type="project" value="InterPro"/>
</dbReference>